<dbReference type="Gene3D" id="2.60.120.1440">
    <property type="match status" value="1"/>
</dbReference>
<dbReference type="GO" id="GO:0016989">
    <property type="term" value="F:sigma factor antagonist activity"/>
    <property type="evidence" value="ECO:0007669"/>
    <property type="project" value="TreeGrafter"/>
</dbReference>
<dbReference type="AlphaFoldDB" id="H1Y8W1"/>
<protein>
    <submittedName>
        <fullName evidence="3">Anti-FecI sigma factor, FecR</fullName>
    </submittedName>
</protein>
<dbReference type="PANTHER" id="PTHR30273:SF2">
    <property type="entry name" value="PROTEIN FECR"/>
    <property type="match status" value="1"/>
</dbReference>
<dbReference type="RefSeq" id="WP_008509623.1">
    <property type="nucleotide sequence ID" value="NZ_CM001403.1"/>
</dbReference>
<reference evidence="3" key="1">
    <citation type="submission" date="2011-09" db="EMBL/GenBank/DDBJ databases">
        <title>The permanent draft genome of Mucilaginibacter paludis DSM 18603.</title>
        <authorList>
            <consortium name="US DOE Joint Genome Institute (JGI-PGF)"/>
            <person name="Lucas S."/>
            <person name="Han J."/>
            <person name="Lapidus A."/>
            <person name="Bruce D."/>
            <person name="Goodwin L."/>
            <person name="Pitluck S."/>
            <person name="Peters L."/>
            <person name="Kyrpides N."/>
            <person name="Mavromatis K."/>
            <person name="Ivanova N."/>
            <person name="Mikhailova N."/>
            <person name="Held B."/>
            <person name="Detter J.C."/>
            <person name="Tapia R."/>
            <person name="Han C."/>
            <person name="Land M."/>
            <person name="Hauser L."/>
            <person name="Markowitz V."/>
            <person name="Cheng J.-F."/>
            <person name="Hugenholtz P."/>
            <person name="Woyke T."/>
            <person name="Wu D."/>
            <person name="Tindall B."/>
            <person name="Brambilla E."/>
            <person name="Klenk H.-P."/>
            <person name="Eisen J.A."/>
        </authorList>
    </citation>
    <scope>NUCLEOTIDE SEQUENCE [LARGE SCALE GENOMIC DNA]</scope>
    <source>
        <strain evidence="3">DSM 18603</strain>
    </source>
</reference>
<dbReference type="PANTHER" id="PTHR30273">
    <property type="entry name" value="PERIPLASMIC SIGNAL SENSOR AND SIGMA FACTOR ACTIVATOR FECR-RELATED"/>
    <property type="match status" value="1"/>
</dbReference>
<dbReference type="Proteomes" id="UP000002774">
    <property type="component" value="Chromosome"/>
</dbReference>
<dbReference type="InterPro" id="IPR012373">
    <property type="entry name" value="Ferrdict_sens_TM"/>
</dbReference>
<organism evidence="3 4">
    <name type="scientific">Mucilaginibacter paludis DSM 18603</name>
    <dbReference type="NCBI Taxonomy" id="714943"/>
    <lineage>
        <taxon>Bacteria</taxon>
        <taxon>Pseudomonadati</taxon>
        <taxon>Bacteroidota</taxon>
        <taxon>Sphingobacteriia</taxon>
        <taxon>Sphingobacteriales</taxon>
        <taxon>Sphingobacteriaceae</taxon>
        <taxon>Mucilaginibacter</taxon>
    </lineage>
</organism>
<accession>H1Y8W1</accession>
<dbReference type="STRING" id="714943.Mucpa_4640"/>
<dbReference type="EMBL" id="CM001403">
    <property type="protein sequence ID" value="EHQ28727.1"/>
    <property type="molecule type" value="Genomic_DNA"/>
</dbReference>
<dbReference type="InterPro" id="IPR032508">
    <property type="entry name" value="FecR_C"/>
</dbReference>
<keyword evidence="4" id="KW-1185">Reference proteome</keyword>
<dbReference type="eggNOG" id="COG3712">
    <property type="taxonomic scope" value="Bacteria"/>
</dbReference>
<sequence length="343" mass="37860">MKSIPPELIQKFLNGDCSTEEKEIVMNWYNSFDRKADPYDQLSAGQQQELRLRMLTNIQSGINIAGTAGTGRLKRLKYIGYTIAAAAAILLIFNKSGLLKLAARRQQTGIAQSIDTAISNHTQTICKQVLPDKSVVWLSPGARISYPKKFNGNFREVNLSGESFFEVTKDKAHPFIVYSGHVTTQVWGTSFRIHDIKGESTAEVAVVTGKVSVVIAGQSGNRNGQPEFVGLKSRVMLLPRQKVNYSDMAGGLKVAAVPQVSSLSIWTKASLSFEKKSLNEVIDALNKQFHVEISLLDKGLGDYTVNADFDGQSLPDIMEILKKLLKLTYVTDGTKFVLQKENN</sequence>
<dbReference type="PIRSF" id="PIRSF018266">
    <property type="entry name" value="FecR"/>
    <property type="match status" value="1"/>
</dbReference>
<proteinExistence type="predicted"/>
<evidence type="ECO:0000313" key="4">
    <source>
        <dbReference type="Proteomes" id="UP000002774"/>
    </source>
</evidence>
<dbReference type="HOGENOM" id="CLU_050192_2_2_10"/>
<evidence type="ECO:0000259" key="2">
    <source>
        <dbReference type="Pfam" id="PF16344"/>
    </source>
</evidence>
<dbReference type="OrthoDB" id="645173at2"/>
<dbReference type="Gene3D" id="3.55.50.30">
    <property type="match status" value="1"/>
</dbReference>
<dbReference type="Pfam" id="PF04773">
    <property type="entry name" value="FecR"/>
    <property type="match status" value="1"/>
</dbReference>
<name>H1Y8W1_9SPHI</name>
<dbReference type="InterPro" id="IPR006860">
    <property type="entry name" value="FecR"/>
</dbReference>
<evidence type="ECO:0000259" key="1">
    <source>
        <dbReference type="Pfam" id="PF04773"/>
    </source>
</evidence>
<evidence type="ECO:0000313" key="3">
    <source>
        <dbReference type="EMBL" id="EHQ28727.1"/>
    </source>
</evidence>
<feature type="domain" description="Protein FecR C-terminal" evidence="2">
    <location>
        <begin position="271"/>
        <end position="336"/>
    </location>
</feature>
<feature type="domain" description="FecR protein" evidence="1">
    <location>
        <begin position="123"/>
        <end position="211"/>
    </location>
</feature>
<gene>
    <name evidence="3" type="ORF">Mucpa_4640</name>
</gene>
<dbReference type="Pfam" id="PF16344">
    <property type="entry name" value="FecR_C"/>
    <property type="match status" value="1"/>
</dbReference>